<dbReference type="AlphaFoldDB" id="A0A9E6ZYG5"/>
<dbReference type="InterPro" id="IPR014729">
    <property type="entry name" value="Rossmann-like_a/b/a_fold"/>
</dbReference>
<dbReference type="PANTHER" id="PTHR43169:SF2">
    <property type="entry name" value="NAD_GMP SYNTHASE DOMAIN-CONTAINING PROTEIN"/>
    <property type="match status" value="1"/>
</dbReference>
<proteinExistence type="predicted"/>
<keyword evidence="1" id="KW-0378">Hydrolase</keyword>
<dbReference type="SUPFAM" id="SSF52402">
    <property type="entry name" value="Adenine nucleotide alpha hydrolases-like"/>
    <property type="match status" value="1"/>
</dbReference>
<dbReference type="InterPro" id="IPR052188">
    <property type="entry name" value="Ni-pincer_cofactor_biosynth"/>
</dbReference>
<accession>A0A9E6ZYG5</accession>
<dbReference type="Gene3D" id="3.40.50.620">
    <property type="entry name" value="HUPs"/>
    <property type="match status" value="1"/>
</dbReference>
<dbReference type="Proteomes" id="UP000831684">
    <property type="component" value="Chromosome"/>
</dbReference>
<gene>
    <name evidence="1" type="ORF">K9D25_07185</name>
</gene>
<evidence type="ECO:0000313" key="1">
    <source>
        <dbReference type="EMBL" id="UOK72477.1"/>
    </source>
</evidence>
<dbReference type="EMBL" id="CP083239">
    <property type="protein sequence ID" value="UOK72477.1"/>
    <property type="molecule type" value="Genomic_DNA"/>
</dbReference>
<dbReference type="KEGG" id="apol:K9D25_07185"/>
<name>A0A9E6ZYG5_9HYPH</name>
<sequence length="272" mass="28464">MSDPAAEPPVEPPAERLARVLGRFPALAVAVSGGVDSLTLASFAHAHGLPLTVIHAVSPAVPTEATARVRAMAAAQGWELIVTGTGEFDDARYRDNPVDRCYFCKTNLYDRIAGLTDRPIASGANLDDLGDYRPGLIAAAERRVVHPFIEAQITKAEVRALARELGLGAVAELPAQPCLASRVETGIAIDAGDLAFVELAERRLAALTGSGTLRCRITHQGVAVELGEGATGREGAVDALMTQLCAGVGRIYAGRRAYRRGAMFVGAPAMGA</sequence>
<evidence type="ECO:0000313" key="2">
    <source>
        <dbReference type="Proteomes" id="UP000831684"/>
    </source>
</evidence>
<dbReference type="GO" id="GO:0016787">
    <property type="term" value="F:hydrolase activity"/>
    <property type="evidence" value="ECO:0007669"/>
    <property type="project" value="UniProtKB-KW"/>
</dbReference>
<reference evidence="1" key="1">
    <citation type="submission" date="2021-09" db="EMBL/GenBank/DDBJ databases">
        <title>Network and meta-omics reveal the key degrader and cooperation patterns in an efficient 1,4-dioxane-degrading microbial community.</title>
        <authorList>
            <person name="Dai C."/>
        </authorList>
    </citation>
    <scope>NUCLEOTIDE SEQUENCE</scope>
    <source>
        <strain evidence="1">ZM13</strain>
    </source>
</reference>
<organism evidence="1 2">
    <name type="scientific">Ancylobacter polymorphus</name>
    <dbReference type="NCBI Taxonomy" id="223390"/>
    <lineage>
        <taxon>Bacteria</taxon>
        <taxon>Pseudomonadati</taxon>
        <taxon>Pseudomonadota</taxon>
        <taxon>Alphaproteobacteria</taxon>
        <taxon>Hyphomicrobiales</taxon>
        <taxon>Xanthobacteraceae</taxon>
        <taxon>Ancylobacter</taxon>
    </lineage>
</organism>
<dbReference type="RefSeq" id="WP_244450175.1">
    <property type="nucleotide sequence ID" value="NZ_CP083239.1"/>
</dbReference>
<dbReference type="PANTHER" id="PTHR43169">
    <property type="entry name" value="EXSB FAMILY PROTEIN"/>
    <property type="match status" value="1"/>
</dbReference>
<protein>
    <submittedName>
        <fullName evidence="1">Adenine nucleotide alpha hydrolase</fullName>
    </submittedName>
</protein>